<proteinExistence type="predicted"/>
<name>A0AAN9QNT1_CANGL</name>
<dbReference type="AlphaFoldDB" id="A0AAN9QNT1"/>
<dbReference type="EMBL" id="JAYMYQ010000003">
    <property type="protein sequence ID" value="KAK7344690.1"/>
    <property type="molecule type" value="Genomic_DNA"/>
</dbReference>
<keyword evidence="3" id="KW-1185">Reference proteome</keyword>
<feature type="region of interest" description="Disordered" evidence="1">
    <location>
        <begin position="1"/>
        <end position="32"/>
    </location>
</feature>
<gene>
    <name evidence="2" type="ORF">VNO77_14609</name>
</gene>
<evidence type="ECO:0000313" key="3">
    <source>
        <dbReference type="Proteomes" id="UP001367508"/>
    </source>
</evidence>
<evidence type="ECO:0000256" key="1">
    <source>
        <dbReference type="SAM" id="MobiDB-lite"/>
    </source>
</evidence>
<sequence length="87" mass="9858">MSPIEDEGSGLSKEFQPRRGPSFSHIKPCKSVQGLAQEKPRICFKRRVHKGSALDYEVKTLSSHLQLQARQGTLLIWSVSRHDQELS</sequence>
<evidence type="ECO:0000313" key="2">
    <source>
        <dbReference type="EMBL" id="KAK7344690.1"/>
    </source>
</evidence>
<protein>
    <submittedName>
        <fullName evidence="2">Uncharacterized protein</fullName>
    </submittedName>
</protein>
<dbReference type="Proteomes" id="UP001367508">
    <property type="component" value="Unassembled WGS sequence"/>
</dbReference>
<comment type="caution">
    <text evidence="2">The sequence shown here is derived from an EMBL/GenBank/DDBJ whole genome shotgun (WGS) entry which is preliminary data.</text>
</comment>
<reference evidence="2 3" key="1">
    <citation type="submission" date="2024-01" db="EMBL/GenBank/DDBJ databases">
        <title>The genomes of 5 underutilized Papilionoideae crops provide insights into root nodulation and disease resistanc.</title>
        <authorList>
            <person name="Jiang F."/>
        </authorList>
    </citation>
    <scope>NUCLEOTIDE SEQUENCE [LARGE SCALE GENOMIC DNA]</scope>
    <source>
        <strain evidence="2">LVBAO_FW01</strain>
        <tissue evidence="2">Leaves</tissue>
    </source>
</reference>
<organism evidence="2 3">
    <name type="scientific">Canavalia gladiata</name>
    <name type="common">Sword bean</name>
    <name type="synonym">Dolichos gladiatus</name>
    <dbReference type="NCBI Taxonomy" id="3824"/>
    <lineage>
        <taxon>Eukaryota</taxon>
        <taxon>Viridiplantae</taxon>
        <taxon>Streptophyta</taxon>
        <taxon>Embryophyta</taxon>
        <taxon>Tracheophyta</taxon>
        <taxon>Spermatophyta</taxon>
        <taxon>Magnoliopsida</taxon>
        <taxon>eudicotyledons</taxon>
        <taxon>Gunneridae</taxon>
        <taxon>Pentapetalae</taxon>
        <taxon>rosids</taxon>
        <taxon>fabids</taxon>
        <taxon>Fabales</taxon>
        <taxon>Fabaceae</taxon>
        <taxon>Papilionoideae</taxon>
        <taxon>50 kb inversion clade</taxon>
        <taxon>NPAAA clade</taxon>
        <taxon>indigoferoid/millettioid clade</taxon>
        <taxon>Phaseoleae</taxon>
        <taxon>Canavalia</taxon>
    </lineage>
</organism>
<accession>A0AAN9QNT1</accession>